<protein>
    <submittedName>
        <fullName evidence="1">Uncharacterized protein</fullName>
    </submittedName>
</protein>
<keyword evidence="2" id="KW-1185">Reference proteome</keyword>
<dbReference type="AlphaFoldDB" id="A0A923I5P1"/>
<accession>A0A923I5P1</accession>
<name>A0A923I5P1_9FIRM</name>
<reference evidence="1" key="1">
    <citation type="submission" date="2020-08" db="EMBL/GenBank/DDBJ databases">
        <title>Genome public.</title>
        <authorList>
            <person name="Liu C."/>
            <person name="Sun Q."/>
        </authorList>
    </citation>
    <scope>NUCLEOTIDE SEQUENCE</scope>
    <source>
        <strain evidence="1">BX8</strain>
    </source>
</reference>
<dbReference type="Proteomes" id="UP000659630">
    <property type="component" value="Unassembled WGS sequence"/>
</dbReference>
<dbReference type="RefSeq" id="WP_186887113.1">
    <property type="nucleotide sequence ID" value="NZ_JACONZ010000001.1"/>
</dbReference>
<comment type="caution">
    <text evidence="1">The sequence shown here is derived from an EMBL/GenBank/DDBJ whole genome shotgun (WGS) entry which is preliminary data.</text>
</comment>
<evidence type="ECO:0000313" key="1">
    <source>
        <dbReference type="EMBL" id="MBC5580786.1"/>
    </source>
</evidence>
<dbReference type="EMBL" id="JACONZ010000001">
    <property type="protein sequence ID" value="MBC5580786.1"/>
    <property type="molecule type" value="Genomic_DNA"/>
</dbReference>
<gene>
    <name evidence="1" type="ORF">H8S23_04645</name>
</gene>
<organism evidence="1 2">
    <name type="scientific">Anaerofilum hominis</name>
    <dbReference type="NCBI Taxonomy" id="2763016"/>
    <lineage>
        <taxon>Bacteria</taxon>
        <taxon>Bacillati</taxon>
        <taxon>Bacillota</taxon>
        <taxon>Clostridia</taxon>
        <taxon>Eubacteriales</taxon>
        <taxon>Oscillospiraceae</taxon>
        <taxon>Anaerofilum</taxon>
    </lineage>
</organism>
<proteinExistence type="predicted"/>
<sequence>MLKGLLKLFFVLAGLFAAVAGLGYLGRKNADQYIEIYGDEDDEEEAF</sequence>
<evidence type="ECO:0000313" key="2">
    <source>
        <dbReference type="Proteomes" id="UP000659630"/>
    </source>
</evidence>